<dbReference type="Gene3D" id="1.10.340.70">
    <property type="match status" value="1"/>
</dbReference>
<dbReference type="OrthoDB" id="5417660at2759"/>
<evidence type="ECO:0000313" key="5">
    <source>
        <dbReference type="Proteomes" id="UP000001745"/>
    </source>
</evidence>
<dbReference type="GeneID" id="8099106"/>
<feature type="region of interest" description="Disordered" evidence="1">
    <location>
        <begin position="1"/>
        <end position="63"/>
    </location>
</feature>
<dbReference type="VEuPathDB" id="FungiDB:TSTA_126790"/>
<evidence type="ECO:0000259" key="2">
    <source>
        <dbReference type="Pfam" id="PF00078"/>
    </source>
</evidence>
<feature type="region of interest" description="Disordered" evidence="1">
    <location>
        <begin position="322"/>
        <end position="346"/>
    </location>
</feature>
<dbReference type="EMBL" id="EQ962655">
    <property type="protein sequence ID" value="EED18971.1"/>
    <property type="molecule type" value="Genomic_DNA"/>
</dbReference>
<gene>
    <name evidence="4" type="ORF">TSTA_126790</name>
</gene>
<feature type="region of interest" description="Disordered" evidence="1">
    <location>
        <begin position="106"/>
        <end position="126"/>
    </location>
</feature>
<feature type="compositionally biased region" description="Basic and acidic residues" evidence="1">
    <location>
        <begin position="38"/>
        <end position="48"/>
    </location>
</feature>
<accession>B8MCR9</accession>
<dbReference type="SUPFAM" id="SSF56672">
    <property type="entry name" value="DNA/RNA polymerases"/>
    <property type="match status" value="1"/>
</dbReference>
<dbReference type="InterPro" id="IPR043502">
    <property type="entry name" value="DNA/RNA_pol_sf"/>
</dbReference>
<dbReference type="InterPro" id="IPR000477">
    <property type="entry name" value="RT_dom"/>
</dbReference>
<dbReference type="Pfam" id="PF00078">
    <property type="entry name" value="RVT_1"/>
    <property type="match status" value="1"/>
</dbReference>
<evidence type="ECO:0000256" key="1">
    <source>
        <dbReference type="SAM" id="MobiDB-lite"/>
    </source>
</evidence>
<name>B8MCR9_TALSN</name>
<evidence type="ECO:0000313" key="4">
    <source>
        <dbReference type="EMBL" id="EED18971.1"/>
    </source>
</evidence>
<dbReference type="PANTHER" id="PTHR37984">
    <property type="entry name" value="PROTEIN CBG26694"/>
    <property type="match status" value="1"/>
</dbReference>
<feature type="domain" description="Integrase zinc-binding" evidence="3">
    <location>
        <begin position="477"/>
        <end position="533"/>
    </location>
</feature>
<reference evidence="5" key="1">
    <citation type="journal article" date="2015" name="Genome Announc.">
        <title>Genome sequence of the AIDS-associated pathogen Penicillium marneffei (ATCC18224) and its near taxonomic relative Talaromyces stipitatus (ATCC10500).</title>
        <authorList>
            <person name="Nierman W.C."/>
            <person name="Fedorova-Abrams N.D."/>
            <person name="Andrianopoulos A."/>
        </authorList>
    </citation>
    <scope>NUCLEOTIDE SEQUENCE [LARGE SCALE GENOMIC DNA]</scope>
    <source>
        <strain evidence="5">ATCC 10500 / CBS 375.48 / QM 6759 / NRRL 1006</strain>
    </source>
</reference>
<dbReference type="InterPro" id="IPR041588">
    <property type="entry name" value="Integrase_H2C2"/>
</dbReference>
<feature type="compositionally biased region" description="Basic and acidic residues" evidence="1">
    <location>
        <begin position="322"/>
        <end position="341"/>
    </location>
</feature>
<dbReference type="InParanoid" id="B8MCR9"/>
<dbReference type="CDD" id="cd01647">
    <property type="entry name" value="RT_LTR"/>
    <property type="match status" value="1"/>
</dbReference>
<protein>
    <submittedName>
        <fullName evidence="4">Gag/polymerase/env polyprotein, putative</fullName>
    </submittedName>
</protein>
<dbReference type="STRING" id="441959.B8MCR9"/>
<feature type="domain" description="Reverse transcriptase" evidence="2">
    <location>
        <begin position="143"/>
        <end position="200"/>
    </location>
</feature>
<dbReference type="Proteomes" id="UP000001745">
    <property type="component" value="Unassembled WGS sequence"/>
</dbReference>
<sequence length="562" mass="65079">MWEEIKHDEKDPRKKDFKKLETKTDYTTKQPNLSKHASKIESKNENKTLNKIGTLKGPKEFATGKNEKGERICFTCGSTEHLANYYKKDDKGDTEKKKPSVRIVKTASRKKGHERMAEQTWDLSDSSENERATNAYRGLPMRYGHYEYLVMPFGLTNAPAAFQGYINQALRGLVDDFCIIYLDDILIFSKTKEEHTEHLRLGVKMDPERVQTISEWKEHPLGSYQDVQVFLGFYNFYRRFIQGYLCIARPLTSLMKGSKDDLPTQLETDTSKQFKGPELNYRTPDQEMLRHYLEGRLLITLGAKIARVQQIYTSYRWRVMQSHDDGNPQGSEEEKTYKVGKESTQASEKPQDVVTCVYNSELGQQVQGRACEYDMRPGLLGPSVTPQGDRVEADHLIRCMLTQKVTRQRAQQAVLNEAPRQEPLEGLRQLVAAAQKEDPFCMRVDKDLSKGDSTRLQYGHTSDGVLLYKGRILVPNQRSLVHKILRLYHDEPSARHWGIQKILELLQWKFKWEGIRQDVEEYIQTCLVYQGNATPRHKPYGQLDPLPQLSRPWKEISMDFIT</sequence>
<dbReference type="AlphaFoldDB" id="B8MCR9"/>
<dbReference type="Pfam" id="PF17921">
    <property type="entry name" value="Integrase_H2C2"/>
    <property type="match status" value="1"/>
</dbReference>
<dbReference type="PhylomeDB" id="B8MCR9"/>
<organism evidence="4 5">
    <name type="scientific">Talaromyces stipitatus (strain ATCC 10500 / CBS 375.48 / QM 6759 / NRRL 1006)</name>
    <name type="common">Penicillium stipitatum</name>
    <dbReference type="NCBI Taxonomy" id="441959"/>
    <lineage>
        <taxon>Eukaryota</taxon>
        <taxon>Fungi</taxon>
        <taxon>Dikarya</taxon>
        <taxon>Ascomycota</taxon>
        <taxon>Pezizomycotina</taxon>
        <taxon>Eurotiomycetes</taxon>
        <taxon>Eurotiomycetidae</taxon>
        <taxon>Eurotiales</taxon>
        <taxon>Trichocomaceae</taxon>
        <taxon>Talaromyces</taxon>
        <taxon>Talaromyces sect. Talaromyces</taxon>
    </lineage>
</organism>
<dbReference type="PANTHER" id="PTHR37984:SF5">
    <property type="entry name" value="PROTEIN NYNRIN-LIKE"/>
    <property type="match status" value="1"/>
</dbReference>
<dbReference type="Gene3D" id="3.30.70.270">
    <property type="match status" value="2"/>
</dbReference>
<dbReference type="eggNOG" id="KOG0017">
    <property type="taxonomic scope" value="Eukaryota"/>
</dbReference>
<feature type="compositionally biased region" description="Basic and acidic residues" evidence="1">
    <location>
        <begin position="1"/>
        <end position="26"/>
    </location>
</feature>
<proteinExistence type="predicted"/>
<dbReference type="HOGENOM" id="CLU_484999_0_0_1"/>
<dbReference type="InterPro" id="IPR043128">
    <property type="entry name" value="Rev_trsase/Diguanyl_cyclase"/>
</dbReference>
<dbReference type="InterPro" id="IPR050951">
    <property type="entry name" value="Retrovirus_Pol_polyprotein"/>
</dbReference>
<keyword evidence="5" id="KW-1185">Reference proteome</keyword>
<dbReference type="RefSeq" id="XP_002482963.1">
    <property type="nucleotide sequence ID" value="XM_002482918.1"/>
</dbReference>
<evidence type="ECO:0000259" key="3">
    <source>
        <dbReference type="Pfam" id="PF17921"/>
    </source>
</evidence>